<proteinExistence type="predicted"/>
<reference evidence="1 2" key="1">
    <citation type="submission" date="2020-08" db="EMBL/GenBank/DDBJ databases">
        <title>Genomic Encyclopedia of Type Strains, Phase IV (KMG-IV): sequencing the most valuable type-strain genomes for metagenomic binning, comparative biology and taxonomic classification.</title>
        <authorList>
            <person name="Goeker M."/>
        </authorList>
    </citation>
    <scope>NUCLEOTIDE SEQUENCE [LARGE SCALE GENOMIC DNA]</scope>
    <source>
        <strain evidence="1 2">DSM 12251</strain>
    </source>
</reference>
<dbReference type="RefSeq" id="WP_184204441.1">
    <property type="nucleotide sequence ID" value="NZ_JACHIF010000001.1"/>
</dbReference>
<evidence type="ECO:0000313" key="1">
    <source>
        <dbReference type="EMBL" id="MBB5035994.1"/>
    </source>
</evidence>
<gene>
    <name evidence="1" type="ORF">HNQ64_000228</name>
</gene>
<dbReference type="PANTHER" id="PTHR43737">
    <property type="entry name" value="BLL7424 PROTEIN"/>
    <property type="match status" value="1"/>
</dbReference>
<evidence type="ECO:0000313" key="2">
    <source>
        <dbReference type="Proteomes" id="UP000534294"/>
    </source>
</evidence>
<organism evidence="1 2">
    <name type="scientific">Prosthecobacter dejongeii</name>
    <dbReference type="NCBI Taxonomy" id="48465"/>
    <lineage>
        <taxon>Bacteria</taxon>
        <taxon>Pseudomonadati</taxon>
        <taxon>Verrucomicrobiota</taxon>
        <taxon>Verrucomicrobiia</taxon>
        <taxon>Verrucomicrobiales</taxon>
        <taxon>Verrucomicrobiaceae</taxon>
        <taxon>Prosthecobacter</taxon>
    </lineage>
</organism>
<dbReference type="PANTHER" id="PTHR43737:SF1">
    <property type="entry name" value="DUF1501 DOMAIN-CONTAINING PROTEIN"/>
    <property type="match status" value="1"/>
</dbReference>
<comment type="caution">
    <text evidence="1">The sequence shown here is derived from an EMBL/GenBank/DDBJ whole genome shotgun (WGS) entry which is preliminary data.</text>
</comment>
<protein>
    <submittedName>
        <fullName evidence="1">Uncharacterized protein (DUF1501 family)</fullName>
    </submittedName>
</protein>
<dbReference type="Pfam" id="PF07394">
    <property type="entry name" value="DUF1501"/>
    <property type="match status" value="1"/>
</dbReference>
<sequence length="568" mass="59641">MNLSFRKTLDRSKPNRRDFLVQSSCATLGITSMVNTLSQLQLVGSAAAAGGPNDFKALVCIFQGGGNDSNNMLIPRGASAARSHYELYRGIPTYAGGTGGLAVPNAELGLTAITPDNPGAYDPGAGYTNNDLAIHPACEGLKSLFDSQDLAFVTNVGTLTQPGVTRANFAALAPTKPPQLFSHADQVLQWQSSIADQPFTSGWGGRIADLLDAASNTNSAGLAMGVSIAGVNSFQVGTSEQPFVMSTAGALDFDGYGPSNVGYADALTNVTLKPFLPGANGYDPLTSTNYKATGQGWRLKALEKLMAMNHANLFDASYQNTAKTARVTEGVVADTLAYTNGTVGPTLDAYFTAAFGGNANSANTDFANQLKMVARLIIGNYALLQDGKPANNRQTFFIQQGGYDTHASQIAINGNNTVNTGVGQFALLNVLSRSIKGFYDSIVGHPRGGLALWNAVMGFTASDFTRTFTPNKTDSTGGSDHGWGGHMMVMGGAVKGKKIYGTFPLLEVDGGIDCTGSRGRWIPSTSVDQYAAKIAEWVGVPPAQIDAVFPNLSRFGPGTNLDFVDLTI</sequence>
<name>A0A7W7YH18_9BACT</name>
<dbReference type="Proteomes" id="UP000534294">
    <property type="component" value="Unassembled WGS sequence"/>
</dbReference>
<dbReference type="AlphaFoldDB" id="A0A7W7YH18"/>
<keyword evidence="2" id="KW-1185">Reference proteome</keyword>
<dbReference type="InterPro" id="IPR010869">
    <property type="entry name" value="DUF1501"/>
</dbReference>
<accession>A0A7W7YH18</accession>
<dbReference type="EMBL" id="JACHIF010000001">
    <property type="protein sequence ID" value="MBB5035994.1"/>
    <property type="molecule type" value="Genomic_DNA"/>
</dbReference>